<dbReference type="PANTHER" id="PTHR24421:SF37">
    <property type="entry name" value="SENSOR HISTIDINE KINASE NARS"/>
    <property type="match status" value="1"/>
</dbReference>
<dbReference type="Proteomes" id="UP001179600">
    <property type="component" value="Chromosome"/>
</dbReference>
<dbReference type="EC" id="2.7.13.3" evidence="13"/>
<feature type="transmembrane region" description="Helical" evidence="14">
    <location>
        <begin position="12"/>
        <end position="32"/>
    </location>
</feature>
<name>A0AAE9XER9_9ENTE</name>
<dbReference type="SUPFAM" id="SSF55874">
    <property type="entry name" value="ATPase domain of HSP90 chaperone/DNA topoisomerase II/histidine kinase"/>
    <property type="match status" value="1"/>
</dbReference>
<dbReference type="GO" id="GO:0005524">
    <property type="term" value="F:ATP binding"/>
    <property type="evidence" value="ECO:0007669"/>
    <property type="project" value="UniProtKB-UniRule"/>
</dbReference>
<accession>A0AAE9XER9</accession>
<dbReference type="Gene3D" id="1.20.5.1930">
    <property type="match status" value="1"/>
</dbReference>
<keyword evidence="8 13" id="KW-0418">Kinase</keyword>
<comment type="catalytic activity">
    <reaction evidence="1 13">
        <text>ATP + protein L-histidine = ADP + protein N-phospho-L-histidine.</text>
        <dbReference type="EC" id="2.7.13.3"/>
    </reaction>
</comment>
<keyword evidence="6 14" id="KW-0812">Transmembrane</keyword>
<comment type="subcellular location">
    <subcellularLocation>
        <location evidence="2 13">Cell membrane</location>
        <topology evidence="2 13">Multi-pass membrane protein</topology>
    </subcellularLocation>
</comment>
<dbReference type="GeneID" id="72384632"/>
<keyword evidence="5 13" id="KW-0808">Transferase</keyword>
<evidence type="ECO:0000256" key="9">
    <source>
        <dbReference type="ARBA" id="ARBA00022840"/>
    </source>
</evidence>
<keyword evidence="10 14" id="KW-1133">Transmembrane helix</keyword>
<evidence type="ECO:0000256" key="13">
    <source>
        <dbReference type="PIRNR" id="PIRNR037431"/>
    </source>
</evidence>
<evidence type="ECO:0000256" key="10">
    <source>
        <dbReference type="ARBA" id="ARBA00022989"/>
    </source>
</evidence>
<evidence type="ECO:0000256" key="8">
    <source>
        <dbReference type="ARBA" id="ARBA00022777"/>
    </source>
</evidence>
<dbReference type="InterPro" id="IPR036890">
    <property type="entry name" value="HATPase_C_sf"/>
</dbReference>
<evidence type="ECO:0000256" key="6">
    <source>
        <dbReference type="ARBA" id="ARBA00022692"/>
    </source>
</evidence>
<dbReference type="InterPro" id="IPR017202">
    <property type="entry name" value="LiaS/VraS"/>
</dbReference>
<evidence type="ECO:0000256" key="5">
    <source>
        <dbReference type="ARBA" id="ARBA00022679"/>
    </source>
</evidence>
<evidence type="ECO:0000256" key="14">
    <source>
        <dbReference type="SAM" id="Phobius"/>
    </source>
</evidence>
<dbReference type="Pfam" id="PF02518">
    <property type="entry name" value="HATPase_c"/>
    <property type="match status" value="1"/>
</dbReference>
<keyword evidence="12 13" id="KW-0472">Membrane</keyword>
<evidence type="ECO:0000256" key="2">
    <source>
        <dbReference type="ARBA" id="ARBA00004651"/>
    </source>
</evidence>
<dbReference type="PANTHER" id="PTHR24421">
    <property type="entry name" value="NITRATE/NITRITE SENSOR PROTEIN NARX-RELATED"/>
    <property type="match status" value="1"/>
</dbReference>
<evidence type="ECO:0000256" key="1">
    <source>
        <dbReference type="ARBA" id="ARBA00000085"/>
    </source>
</evidence>
<feature type="domain" description="Histidine kinase" evidence="15">
    <location>
        <begin position="158"/>
        <end position="353"/>
    </location>
</feature>
<evidence type="ECO:0000313" key="17">
    <source>
        <dbReference type="Proteomes" id="UP001179600"/>
    </source>
</evidence>
<keyword evidence="7 13" id="KW-0547">Nucleotide-binding</keyword>
<protein>
    <recommendedName>
        <fullName evidence="13">Sensor histidine kinase</fullName>
        <ecNumber evidence="13">2.7.13.3</ecNumber>
    </recommendedName>
</protein>
<evidence type="ECO:0000259" key="15">
    <source>
        <dbReference type="PROSITE" id="PS50109"/>
    </source>
</evidence>
<evidence type="ECO:0000256" key="11">
    <source>
        <dbReference type="ARBA" id="ARBA00023012"/>
    </source>
</evidence>
<evidence type="ECO:0000313" key="16">
    <source>
        <dbReference type="EMBL" id="WCG21987.1"/>
    </source>
</evidence>
<keyword evidence="4" id="KW-0597">Phosphoprotein</keyword>
<organism evidence="16 17">
    <name type="scientific">Vagococcus lutrae</name>
    <dbReference type="NCBI Taxonomy" id="81947"/>
    <lineage>
        <taxon>Bacteria</taxon>
        <taxon>Bacillati</taxon>
        <taxon>Bacillota</taxon>
        <taxon>Bacilli</taxon>
        <taxon>Lactobacillales</taxon>
        <taxon>Enterococcaceae</taxon>
        <taxon>Vagococcus</taxon>
    </lineage>
</organism>
<dbReference type="CDD" id="cd16917">
    <property type="entry name" value="HATPase_UhpB-NarQ-NarX-like"/>
    <property type="match status" value="1"/>
</dbReference>
<keyword evidence="9 13" id="KW-0067">ATP-binding</keyword>
<dbReference type="GO" id="GO:0005886">
    <property type="term" value="C:plasma membrane"/>
    <property type="evidence" value="ECO:0007669"/>
    <property type="project" value="UniProtKB-SubCell"/>
</dbReference>
<feature type="transmembrane region" description="Helical" evidence="14">
    <location>
        <begin position="52"/>
        <end position="74"/>
    </location>
</feature>
<dbReference type="RefSeq" id="WP_126761751.1">
    <property type="nucleotide sequence ID" value="NZ_BKBT01000002.1"/>
</dbReference>
<evidence type="ECO:0000256" key="4">
    <source>
        <dbReference type="ARBA" id="ARBA00022553"/>
    </source>
</evidence>
<evidence type="ECO:0000256" key="12">
    <source>
        <dbReference type="ARBA" id="ARBA00023136"/>
    </source>
</evidence>
<reference evidence="16" key="1">
    <citation type="submission" date="2023-01" db="EMBL/GenBank/DDBJ databases">
        <title>Oxazolidinone resistance genes in florfenicol resistant enterococci from beef cattle and veal calves at slaughter.</title>
        <authorList>
            <person name="Biggel M."/>
        </authorList>
    </citation>
    <scope>NUCLEOTIDE SEQUENCE</scope>
    <source>
        <strain evidence="16">K204-1</strain>
    </source>
</reference>
<keyword evidence="11 13" id="KW-0902">Two-component regulatory system</keyword>
<gene>
    <name evidence="16" type="ORF">PML95_06180</name>
</gene>
<dbReference type="InterPro" id="IPR050482">
    <property type="entry name" value="Sensor_HK_TwoCompSys"/>
</dbReference>
<evidence type="ECO:0000256" key="7">
    <source>
        <dbReference type="ARBA" id="ARBA00022741"/>
    </source>
</evidence>
<dbReference type="AlphaFoldDB" id="A0AAE9XER9"/>
<dbReference type="Gene3D" id="3.30.565.10">
    <property type="entry name" value="Histidine kinase-like ATPase, C-terminal domain"/>
    <property type="match status" value="1"/>
</dbReference>
<dbReference type="InterPro" id="IPR011712">
    <property type="entry name" value="Sig_transdc_His_kin_sub3_dim/P"/>
</dbReference>
<evidence type="ECO:0000256" key="3">
    <source>
        <dbReference type="ARBA" id="ARBA00022475"/>
    </source>
</evidence>
<proteinExistence type="predicted"/>
<dbReference type="PIRSF" id="PIRSF037431">
    <property type="entry name" value="STHK_LiaS"/>
    <property type="match status" value="1"/>
</dbReference>
<dbReference type="GO" id="GO:0046983">
    <property type="term" value="F:protein dimerization activity"/>
    <property type="evidence" value="ECO:0007669"/>
    <property type="project" value="InterPro"/>
</dbReference>
<dbReference type="SMART" id="SM00387">
    <property type="entry name" value="HATPase_c"/>
    <property type="match status" value="1"/>
</dbReference>
<sequence>MMTRMNRWWLFFYTFVLTEIILLLTLYSYFYSQSKKGWLKELFTAKISHIPLFIYILVIALVVSLMVTLVVYFFRRSQYGNLEEKLALLARNHYDSPLFLKRTQTLAQTDGMEEIDSYIDDIRKKMATMSKDLQVISSQPQMVDGESKELILQAERHRIARELHDSVSQQLFAASMMMATLLEEAKREETTDSLQKQVEMVGDIINHSQSEMRALLLHLRPISLEGKTLKKGIQQLLIELQTKVNIELTWEVEDISLESGMEDHLFRIVQELLSNTLRHAKATSLDVYLKRRDHVLLLRVIDDGVGFDTTDSHVGSYGLSNIRERVNGMGGTCKIISFKGKGTSIDIRVPIVEE</sequence>
<keyword evidence="3 13" id="KW-1003">Cell membrane</keyword>
<dbReference type="InterPro" id="IPR003594">
    <property type="entry name" value="HATPase_dom"/>
</dbReference>
<dbReference type="PROSITE" id="PS50109">
    <property type="entry name" value="HIS_KIN"/>
    <property type="match status" value="1"/>
</dbReference>
<dbReference type="InterPro" id="IPR005467">
    <property type="entry name" value="His_kinase_dom"/>
</dbReference>
<dbReference type="EMBL" id="CP116507">
    <property type="protein sequence ID" value="WCG21987.1"/>
    <property type="molecule type" value="Genomic_DNA"/>
</dbReference>
<dbReference type="GO" id="GO:0000155">
    <property type="term" value="F:phosphorelay sensor kinase activity"/>
    <property type="evidence" value="ECO:0007669"/>
    <property type="project" value="UniProtKB-UniRule"/>
</dbReference>
<dbReference type="Pfam" id="PF07730">
    <property type="entry name" value="HisKA_3"/>
    <property type="match status" value="1"/>
</dbReference>